<dbReference type="InterPro" id="IPR051310">
    <property type="entry name" value="MCP_chemotaxis"/>
</dbReference>
<evidence type="ECO:0000256" key="8">
    <source>
        <dbReference type="PROSITE-ProRule" id="PRU00284"/>
    </source>
</evidence>
<dbReference type="RefSeq" id="WP_131282041.1">
    <property type="nucleotide sequence ID" value="NZ_CP031395.1"/>
</dbReference>
<name>A0A4P6ULJ4_9BURK</name>
<evidence type="ECO:0000256" key="4">
    <source>
        <dbReference type="ARBA" id="ARBA00022692"/>
    </source>
</evidence>
<evidence type="ECO:0000256" key="1">
    <source>
        <dbReference type="ARBA" id="ARBA00004651"/>
    </source>
</evidence>
<dbReference type="Proteomes" id="UP000292939">
    <property type="component" value="Chromosome"/>
</dbReference>
<dbReference type="Pfam" id="PF17200">
    <property type="entry name" value="sCache_2"/>
    <property type="match status" value="1"/>
</dbReference>
<comment type="similarity">
    <text evidence="7">Belongs to the methyl-accepting chemotaxis (MCP) protein family.</text>
</comment>
<dbReference type="AlphaFoldDB" id="A0A4P6ULJ4"/>
<dbReference type="InterPro" id="IPR004089">
    <property type="entry name" value="MCPsignal_dom"/>
</dbReference>
<evidence type="ECO:0000256" key="9">
    <source>
        <dbReference type="SAM" id="Phobius"/>
    </source>
</evidence>
<evidence type="ECO:0000313" key="12">
    <source>
        <dbReference type="EMBL" id="QBK06268.1"/>
    </source>
</evidence>
<reference evidence="12 13" key="1">
    <citation type="submission" date="2018-07" db="EMBL/GenBank/DDBJ databases">
        <title>Exploring interactions and the metabolic potential of the ultra-small soil bacteria Hylemonella gracilis.</title>
        <authorList>
            <person name="Tyc O."/>
            <person name="Kulkarni P."/>
            <person name="Gawehns F."/>
            <person name="Hundscheid M."/>
            <person name="Zweers H."/>
            <person name="Garbeva P."/>
        </authorList>
    </citation>
    <scope>NUCLEOTIDE SEQUENCE [LARGE SCALE GENOMIC DNA]</scope>
    <source>
        <strain evidence="12 13">NS1</strain>
    </source>
</reference>
<dbReference type="GO" id="GO:0007165">
    <property type="term" value="P:signal transduction"/>
    <property type="evidence" value="ECO:0007669"/>
    <property type="project" value="UniProtKB-KW"/>
</dbReference>
<evidence type="ECO:0000256" key="7">
    <source>
        <dbReference type="ARBA" id="ARBA00029447"/>
    </source>
</evidence>
<dbReference type="PANTHER" id="PTHR43531:SF14">
    <property type="entry name" value="METHYL-ACCEPTING CHEMOTAXIS PROTEIN I-RELATED"/>
    <property type="match status" value="1"/>
</dbReference>
<evidence type="ECO:0000259" key="11">
    <source>
        <dbReference type="PROSITE" id="PS50111"/>
    </source>
</evidence>
<keyword evidence="6 9" id="KW-0472">Membrane</keyword>
<comment type="subcellular location">
    <subcellularLocation>
        <location evidence="1">Cell membrane</location>
        <topology evidence="1">Multi-pass membrane protein</topology>
    </subcellularLocation>
</comment>
<evidence type="ECO:0000256" key="3">
    <source>
        <dbReference type="ARBA" id="ARBA00022481"/>
    </source>
</evidence>
<dbReference type="GO" id="GO:0006935">
    <property type="term" value="P:chemotaxis"/>
    <property type="evidence" value="ECO:0007669"/>
    <property type="project" value="InterPro"/>
</dbReference>
<feature type="transmembrane region" description="Helical" evidence="9">
    <location>
        <begin position="180"/>
        <end position="198"/>
    </location>
</feature>
<keyword evidence="10" id="KW-0732">Signal</keyword>
<dbReference type="EMBL" id="CP031395">
    <property type="protein sequence ID" value="QBK06268.1"/>
    <property type="molecule type" value="Genomic_DNA"/>
</dbReference>
<dbReference type="SMART" id="SM00283">
    <property type="entry name" value="MA"/>
    <property type="match status" value="1"/>
</dbReference>
<feature type="domain" description="Methyl-accepting transducer" evidence="11">
    <location>
        <begin position="262"/>
        <end position="491"/>
    </location>
</feature>
<dbReference type="InterPro" id="IPR004090">
    <property type="entry name" value="Chemotax_Me-accpt_rcpt"/>
</dbReference>
<sequence length="525" mass="56089">MKLRTRIILLCCAALMGLLALSAVALTTLYQSMMRERTNQLSTLVVLAHAAAQKAYELEKSGQLSHEDALKEAKRAIGAFHKNDQYFFVRGYTDDVNYVHPNPKRVGIVDANVGRAAGERYRAALQGKVIGTVVAKGTRPGVKEEVEKLYAIIKFEPWDWIIGYGDYIDDIQQAFWRNTIILLSIGTVLMLVIVALAWDMLRTLVRQLGGEPQYAAEVVKQIADGNLVVEVRTRPGDQTSILGAIQLMRDNLARLVRQVRESTDSITTASAEIAAGNGDLSARTESQASALEETAASMEELTSTVQQNADNARRANELAVSASGVAARGGAVVEQVVSTMESINVSSRKIVDIISVIDGIAFQTNILALNAAVEAARAGEQGRGFAVVASEVRSLAGRSAEAAKEIKRLIDDSVSKVGAGTALVEQAGDTMREIVEGVQRVTQVVAEISGASTEQSAGIAQVNQAISQMDQGTQQNAALVEEALAAAQSLRQQAQALSRTVDQFHVSDSAALPTIAIAGALPAPR</sequence>
<proteinExistence type="inferred from homology"/>
<keyword evidence="3" id="KW-0488">Methylation</keyword>
<keyword evidence="8" id="KW-0807">Transducer</keyword>
<evidence type="ECO:0000256" key="2">
    <source>
        <dbReference type="ARBA" id="ARBA00022475"/>
    </source>
</evidence>
<dbReference type="GO" id="GO:0004888">
    <property type="term" value="F:transmembrane signaling receptor activity"/>
    <property type="evidence" value="ECO:0007669"/>
    <property type="project" value="InterPro"/>
</dbReference>
<accession>A0A4P6ULJ4</accession>
<dbReference type="Gene3D" id="3.30.450.20">
    <property type="entry name" value="PAS domain"/>
    <property type="match status" value="1"/>
</dbReference>
<protein>
    <recommendedName>
        <fullName evidence="11">Methyl-accepting transducer domain-containing protein</fullName>
    </recommendedName>
</protein>
<dbReference type="InterPro" id="IPR033480">
    <property type="entry name" value="sCache_2"/>
</dbReference>
<evidence type="ECO:0000256" key="6">
    <source>
        <dbReference type="ARBA" id="ARBA00023136"/>
    </source>
</evidence>
<dbReference type="Pfam" id="PF00015">
    <property type="entry name" value="MCPsignal"/>
    <property type="match status" value="1"/>
</dbReference>
<evidence type="ECO:0000313" key="13">
    <source>
        <dbReference type="Proteomes" id="UP000292939"/>
    </source>
</evidence>
<dbReference type="GO" id="GO:0005886">
    <property type="term" value="C:plasma membrane"/>
    <property type="evidence" value="ECO:0007669"/>
    <property type="project" value="UniProtKB-SubCell"/>
</dbReference>
<dbReference type="SUPFAM" id="SSF58104">
    <property type="entry name" value="Methyl-accepting chemotaxis protein (MCP) signaling domain"/>
    <property type="match status" value="1"/>
</dbReference>
<dbReference type="CDD" id="cd11386">
    <property type="entry name" value="MCP_signal"/>
    <property type="match status" value="1"/>
</dbReference>
<gene>
    <name evidence="12" type="ORF">DW355_17505</name>
</gene>
<keyword evidence="5 9" id="KW-1133">Transmembrane helix</keyword>
<dbReference type="KEGG" id="hgr:DW355_17505"/>
<dbReference type="OrthoDB" id="8555762at2"/>
<evidence type="ECO:0000256" key="5">
    <source>
        <dbReference type="ARBA" id="ARBA00022989"/>
    </source>
</evidence>
<keyword evidence="2" id="KW-1003">Cell membrane</keyword>
<dbReference type="SMART" id="SM01049">
    <property type="entry name" value="Cache_2"/>
    <property type="match status" value="1"/>
</dbReference>
<dbReference type="Gene3D" id="1.10.287.950">
    <property type="entry name" value="Methyl-accepting chemotaxis protein"/>
    <property type="match status" value="1"/>
</dbReference>
<organism evidence="12 13">
    <name type="scientific">Hylemonella gracilis</name>
    <dbReference type="NCBI Taxonomy" id="80880"/>
    <lineage>
        <taxon>Bacteria</taxon>
        <taxon>Pseudomonadati</taxon>
        <taxon>Pseudomonadota</taxon>
        <taxon>Betaproteobacteria</taxon>
        <taxon>Burkholderiales</taxon>
        <taxon>Comamonadaceae</taxon>
        <taxon>Hylemonella</taxon>
    </lineage>
</organism>
<keyword evidence="4 9" id="KW-0812">Transmembrane</keyword>
<evidence type="ECO:0000256" key="10">
    <source>
        <dbReference type="SAM" id="SignalP"/>
    </source>
</evidence>
<dbReference type="FunFam" id="1.10.287.950:FF:000001">
    <property type="entry name" value="Methyl-accepting chemotaxis sensory transducer"/>
    <property type="match status" value="1"/>
</dbReference>
<feature type="chain" id="PRO_5020722274" description="Methyl-accepting transducer domain-containing protein" evidence="10">
    <location>
        <begin position="26"/>
        <end position="525"/>
    </location>
</feature>
<dbReference type="PANTHER" id="PTHR43531">
    <property type="entry name" value="PROTEIN ICFG"/>
    <property type="match status" value="1"/>
</dbReference>
<dbReference type="PROSITE" id="PS50111">
    <property type="entry name" value="CHEMOTAXIS_TRANSDUC_2"/>
    <property type="match status" value="1"/>
</dbReference>
<dbReference type="PRINTS" id="PR00260">
    <property type="entry name" value="CHEMTRNSDUCR"/>
</dbReference>
<feature type="signal peptide" evidence="10">
    <location>
        <begin position="1"/>
        <end position="25"/>
    </location>
</feature>